<name>A0A6C0EBF2_9ZZZZ</name>
<dbReference type="AlphaFoldDB" id="A0A6C0EBF2"/>
<dbReference type="PROSITE" id="PS50600">
    <property type="entry name" value="ULP_PROTEASE"/>
    <property type="match status" value="1"/>
</dbReference>
<feature type="domain" description="Ubiquitin-like protease family profile" evidence="3">
    <location>
        <begin position="52"/>
        <end position="266"/>
    </location>
</feature>
<sequence>MNGDIRTSEIEPSDKEDKKCAPHNVFDAGSCIETGILVEMAKAYNKENSDNPIILNGTLETLNPRKYKKYLLKQMKDKTDGTCTTQRCWTEQSFLKHMSDNIKEKLERYTFRPDGPNGKFEWLNTVNINEVMKQYELKYPNFKFLGAVPMDFDDLPQLGIKNLNFNELKNNGKTKLGMVMNLDEHWKSGSHWVGLYSDLNAGKVYYFDSYGIPPEPRVRKFMRRLYHYFGKQDGGSSKGEADFNKIRHQYEDSECGVYSINFILRMLRGDTFEEVCESKTPDRKINKCRKIYFKKTDNNS</sequence>
<evidence type="ECO:0000259" key="3">
    <source>
        <dbReference type="PROSITE" id="PS50600"/>
    </source>
</evidence>
<dbReference type="EMBL" id="MN739776">
    <property type="protein sequence ID" value="QHT25910.1"/>
    <property type="molecule type" value="Genomic_DNA"/>
</dbReference>
<organism evidence="4">
    <name type="scientific">viral metagenome</name>
    <dbReference type="NCBI Taxonomy" id="1070528"/>
    <lineage>
        <taxon>unclassified sequences</taxon>
        <taxon>metagenomes</taxon>
        <taxon>organismal metagenomes</taxon>
    </lineage>
</organism>
<keyword evidence="2" id="KW-0378">Hydrolase</keyword>
<dbReference type="GO" id="GO:0008234">
    <property type="term" value="F:cysteine-type peptidase activity"/>
    <property type="evidence" value="ECO:0007669"/>
    <property type="project" value="InterPro"/>
</dbReference>
<dbReference type="Pfam" id="PF02902">
    <property type="entry name" value="Peptidase_C48"/>
    <property type="match status" value="1"/>
</dbReference>
<proteinExistence type="predicted"/>
<dbReference type="SUPFAM" id="SSF54001">
    <property type="entry name" value="Cysteine proteinases"/>
    <property type="match status" value="1"/>
</dbReference>
<protein>
    <recommendedName>
        <fullName evidence="3">Ubiquitin-like protease family profile domain-containing protein</fullName>
    </recommendedName>
</protein>
<dbReference type="InterPro" id="IPR038765">
    <property type="entry name" value="Papain-like_cys_pep_sf"/>
</dbReference>
<evidence type="ECO:0000256" key="1">
    <source>
        <dbReference type="ARBA" id="ARBA00022670"/>
    </source>
</evidence>
<reference evidence="4" key="1">
    <citation type="journal article" date="2020" name="Nature">
        <title>Giant virus diversity and host interactions through global metagenomics.</title>
        <authorList>
            <person name="Schulz F."/>
            <person name="Roux S."/>
            <person name="Paez-Espino D."/>
            <person name="Jungbluth S."/>
            <person name="Walsh D.A."/>
            <person name="Denef V.J."/>
            <person name="McMahon K.D."/>
            <person name="Konstantinidis K.T."/>
            <person name="Eloe-Fadrosh E.A."/>
            <person name="Kyrpides N.C."/>
            <person name="Woyke T."/>
        </authorList>
    </citation>
    <scope>NUCLEOTIDE SEQUENCE</scope>
    <source>
        <strain evidence="4">GVMAG-M-3300023179-27</strain>
    </source>
</reference>
<evidence type="ECO:0000313" key="4">
    <source>
        <dbReference type="EMBL" id="QHT25910.1"/>
    </source>
</evidence>
<keyword evidence="1" id="KW-0645">Protease</keyword>
<accession>A0A6C0EBF2</accession>
<evidence type="ECO:0000256" key="2">
    <source>
        <dbReference type="ARBA" id="ARBA00022801"/>
    </source>
</evidence>
<dbReference type="GO" id="GO:0006508">
    <property type="term" value="P:proteolysis"/>
    <property type="evidence" value="ECO:0007669"/>
    <property type="project" value="UniProtKB-KW"/>
</dbReference>
<dbReference type="InterPro" id="IPR003653">
    <property type="entry name" value="Peptidase_C48_C"/>
</dbReference>
<dbReference type="Gene3D" id="3.40.395.10">
    <property type="entry name" value="Adenoviral Proteinase, Chain A"/>
    <property type="match status" value="1"/>
</dbReference>